<protein>
    <recommendedName>
        <fullName evidence="14">Cytochrome c domain-containing protein</fullName>
    </recommendedName>
</protein>
<evidence type="ECO:0000256" key="3">
    <source>
        <dbReference type="ARBA" id="ARBA00022723"/>
    </source>
</evidence>
<feature type="binding site" description="axial binding residue" evidence="12">
    <location>
        <position position="674"/>
    </location>
    <ligand>
        <name>heme c</name>
        <dbReference type="ChEBI" id="CHEBI:61717"/>
    </ligand>
    <ligandPart>
        <name>Fe</name>
        <dbReference type="ChEBI" id="CHEBI:18248"/>
    </ligandPart>
</feature>
<keyword evidence="6 11" id="KW-0634">PQQ</keyword>
<dbReference type="SUPFAM" id="SSF50998">
    <property type="entry name" value="Quinoprotein alcohol dehydrogenase-like"/>
    <property type="match status" value="1"/>
</dbReference>
<evidence type="ECO:0000256" key="6">
    <source>
        <dbReference type="ARBA" id="ARBA00022891"/>
    </source>
</evidence>
<dbReference type="EMBL" id="AP018711">
    <property type="protein sequence ID" value="BBE35619.1"/>
    <property type="molecule type" value="Genomic_DNA"/>
</dbReference>
<dbReference type="InterPro" id="IPR017512">
    <property type="entry name" value="PQQ_MeOH/EtOH_DH"/>
</dbReference>
<evidence type="ECO:0000313" key="16">
    <source>
        <dbReference type="Proteomes" id="UP000275727"/>
    </source>
</evidence>
<dbReference type="Pfam" id="PF13442">
    <property type="entry name" value="Cytochrome_CBB3"/>
    <property type="match status" value="1"/>
</dbReference>
<accession>A0AAD1D993</accession>
<evidence type="ECO:0000256" key="8">
    <source>
        <dbReference type="ARBA" id="ARBA00023004"/>
    </source>
</evidence>
<feature type="binding site" evidence="11">
    <location>
        <position position="267"/>
    </location>
    <ligand>
        <name>pyrroloquinoline quinone</name>
        <dbReference type="ChEBI" id="CHEBI:58442"/>
    </ligand>
</feature>
<evidence type="ECO:0000259" key="14">
    <source>
        <dbReference type="PROSITE" id="PS51007"/>
    </source>
</evidence>
<dbReference type="CDD" id="cd10279">
    <property type="entry name" value="PQQ_ADH_II"/>
    <property type="match status" value="1"/>
</dbReference>
<feature type="binding site" evidence="12">
    <location>
        <position position="287"/>
    </location>
    <ligand>
        <name>Ca(2+)</name>
        <dbReference type="ChEBI" id="CHEBI:29108"/>
    </ligand>
</feature>
<dbReference type="InterPro" id="IPR009056">
    <property type="entry name" value="Cyt_c-like_dom"/>
</dbReference>
<feature type="region of interest" description="Disordered" evidence="13">
    <location>
        <begin position="35"/>
        <end position="56"/>
    </location>
</feature>
<evidence type="ECO:0000256" key="13">
    <source>
        <dbReference type="SAM" id="MobiDB-lite"/>
    </source>
</evidence>
<reference evidence="15 16" key="1">
    <citation type="submission" date="2018-06" db="EMBL/GenBank/DDBJ databases">
        <title>Complete Genome Sequence of the Microcystin-Degrading Bacterium Sphingosinicella microcystinivorans Strain B-9.</title>
        <authorList>
            <person name="Jin H."/>
            <person name="Nishizawa T."/>
            <person name="Guo Y."/>
            <person name="Nishizawa A."/>
            <person name="Park H."/>
            <person name="Kato H."/>
            <person name="Tsuji K."/>
            <person name="Harada K."/>
        </authorList>
    </citation>
    <scope>NUCLEOTIDE SEQUENCE [LARGE SCALE GENOMIC DNA]</scope>
    <source>
        <strain evidence="15 16">B9</strain>
    </source>
</reference>
<dbReference type="InterPro" id="IPR018391">
    <property type="entry name" value="PQQ_b-propeller_rpt"/>
</dbReference>
<feature type="binding site" evidence="11">
    <location>
        <position position="148"/>
    </location>
    <ligand>
        <name>pyrroloquinoline quinone</name>
        <dbReference type="ChEBI" id="CHEBI:58442"/>
    </ligand>
</feature>
<dbReference type="InterPro" id="IPR011047">
    <property type="entry name" value="Quinoprotein_ADH-like_sf"/>
</dbReference>
<feature type="binding site" evidence="12">
    <location>
        <position position="332"/>
    </location>
    <ligand>
        <name>Ca(2+)</name>
        <dbReference type="ChEBI" id="CHEBI:29108"/>
    </ligand>
</feature>
<dbReference type="GO" id="GO:0009055">
    <property type="term" value="F:electron transfer activity"/>
    <property type="evidence" value="ECO:0007669"/>
    <property type="project" value="InterPro"/>
</dbReference>
<dbReference type="NCBIfam" id="TIGR03075">
    <property type="entry name" value="PQQ_enz_alc_DH"/>
    <property type="match status" value="1"/>
</dbReference>
<comment type="similarity">
    <text evidence="1">Belongs to the bacterial PQQ dehydrogenase family.</text>
</comment>
<dbReference type="KEGG" id="smic:SmB9_32770"/>
<evidence type="ECO:0000256" key="2">
    <source>
        <dbReference type="ARBA" id="ARBA00022617"/>
    </source>
</evidence>
<dbReference type="GO" id="GO:0020037">
    <property type="term" value="F:heme binding"/>
    <property type="evidence" value="ECO:0007669"/>
    <property type="project" value="InterPro"/>
</dbReference>
<evidence type="ECO:0000256" key="4">
    <source>
        <dbReference type="ARBA" id="ARBA00022729"/>
    </source>
</evidence>
<dbReference type="PANTHER" id="PTHR32303">
    <property type="entry name" value="QUINOPROTEIN ALCOHOL DEHYDROGENASE (CYTOCHROME C)"/>
    <property type="match status" value="1"/>
</dbReference>
<feature type="binding site" evidence="11">
    <location>
        <position position="359"/>
    </location>
    <ligand>
        <name>pyrroloquinoline quinone</name>
        <dbReference type="ChEBI" id="CHEBI:58442"/>
    </ligand>
</feature>
<dbReference type="SMART" id="SM00564">
    <property type="entry name" value="PQQ"/>
    <property type="match status" value="6"/>
</dbReference>
<keyword evidence="8 12" id="KW-0408">Iron</keyword>
<evidence type="ECO:0000256" key="10">
    <source>
        <dbReference type="PIRSR" id="PIRSR617512-1"/>
    </source>
</evidence>
<dbReference type="Pfam" id="PF01011">
    <property type="entry name" value="PQQ"/>
    <property type="match status" value="2"/>
</dbReference>
<keyword evidence="7" id="KW-0560">Oxidoreductase</keyword>
<evidence type="ECO:0000256" key="9">
    <source>
        <dbReference type="ARBA" id="ARBA00023157"/>
    </source>
</evidence>
<dbReference type="SUPFAM" id="SSF46626">
    <property type="entry name" value="Cytochrome c"/>
    <property type="match status" value="1"/>
</dbReference>
<keyword evidence="9" id="KW-1015">Disulfide bond</keyword>
<evidence type="ECO:0000256" key="5">
    <source>
        <dbReference type="ARBA" id="ARBA00022837"/>
    </source>
</evidence>
<dbReference type="GO" id="GO:0016020">
    <property type="term" value="C:membrane"/>
    <property type="evidence" value="ECO:0007669"/>
    <property type="project" value="InterPro"/>
</dbReference>
<keyword evidence="2 11" id="KW-0349">Heme</keyword>
<evidence type="ECO:0000256" key="7">
    <source>
        <dbReference type="ARBA" id="ARBA00023002"/>
    </source>
</evidence>
<name>A0AAD1D993_SPHMI</name>
<gene>
    <name evidence="15" type="ORF">SmB9_32770</name>
</gene>
<evidence type="ECO:0000313" key="15">
    <source>
        <dbReference type="EMBL" id="BBE35619.1"/>
    </source>
</evidence>
<feature type="active site" description="Proton acceptor" evidence="10">
    <location>
        <position position="332"/>
    </location>
</feature>
<dbReference type="RefSeq" id="WP_243445449.1">
    <property type="nucleotide sequence ID" value="NZ_AP018711.1"/>
</dbReference>
<dbReference type="GO" id="GO:0016614">
    <property type="term" value="F:oxidoreductase activity, acting on CH-OH group of donors"/>
    <property type="evidence" value="ECO:0007669"/>
    <property type="project" value="InterPro"/>
</dbReference>
<dbReference type="InterPro" id="IPR002372">
    <property type="entry name" value="PQQ_rpt_dom"/>
</dbReference>
<evidence type="ECO:0000256" key="12">
    <source>
        <dbReference type="PIRSR" id="PIRSR617512-3"/>
    </source>
</evidence>
<dbReference type="AlphaFoldDB" id="A0AAD1D993"/>
<evidence type="ECO:0000256" key="1">
    <source>
        <dbReference type="ARBA" id="ARBA00008156"/>
    </source>
</evidence>
<comment type="cofactor">
    <cofactor evidence="11">
        <name>heme c</name>
        <dbReference type="ChEBI" id="CHEBI:61717"/>
    </cofactor>
    <text evidence="11">Binds 1 heme c group per subunit.</text>
</comment>
<dbReference type="PROSITE" id="PS51007">
    <property type="entry name" value="CYTC"/>
    <property type="match status" value="1"/>
</dbReference>
<organism evidence="15 16">
    <name type="scientific">Sphingosinicella microcystinivorans</name>
    <dbReference type="NCBI Taxonomy" id="335406"/>
    <lineage>
        <taxon>Bacteria</taxon>
        <taxon>Pseudomonadati</taxon>
        <taxon>Pseudomonadota</taxon>
        <taxon>Alphaproteobacteria</taxon>
        <taxon>Sphingomonadales</taxon>
        <taxon>Sphingosinicellaceae</taxon>
        <taxon>Sphingosinicella</taxon>
    </lineage>
</organism>
<feature type="binding site" evidence="11">
    <location>
        <begin position="208"/>
        <end position="209"/>
    </location>
    <ligand>
        <name>pyrroloquinoline quinone</name>
        <dbReference type="ChEBI" id="CHEBI:58442"/>
    </ligand>
</feature>
<evidence type="ECO:0000256" key="11">
    <source>
        <dbReference type="PIRSR" id="PIRSR617512-2"/>
    </source>
</evidence>
<feature type="binding site" description="covalent" evidence="11">
    <location>
        <position position="634"/>
    </location>
    <ligand>
        <name>heme c</name>
        <dbReference type="ChEBI" id="CHEBI:61717"/>
    </ligand>
</feature>
<keyword evidence="5 12" id="KW-0106">Calcium</keyword>
<dbReference type="InterPro" id="IPR036909">
    <property type="entry name" value="Cyt_c-like_dom_sf"/>
</dbReference>
<feature type="binding site" description="axial binding residue" evidence="12">
    <location>
        <position position="635"/>
    </location>
    <ligand>
        <name>heme c</name>
        <dbReference type="ChEBI" id="CHEBI:61717"/>
    </ligand>
    <ligandPart>
        <name>Fe</name>
        <dbReference type="ChEBI" id="CHEBI:18248"/>
    </ligandPart>
</feature>
<dbReference type="GO" id="GO:0005509">
    <property type="term" value="F:calcium ion binding"/>
    <property type="evidence" value="ECO:0007669"/>
    <property type="project" value="InterPro"/>
</dbReference>
<proteinExistence type="inferred from homology"/>
<dbReference type="Gene3D" id="2.140.10.10">
    <property type="entry name" value="Quinoprotein alcohol dehydrogenase-like superfamily"/>
    <property type="match status" value="1"/>
</dbReference>
<comment type="cofactor">
    <cofactor evidence="12">
        <name>Ca(2+)</name>
        <dbReference type="ChEBI" id="CHEBI:29108"/>
    </cofactor>
    <text evidence="12">Binds 1 Ca(2+) ion per subunit.</text>
</comment>
<feature type="domain" description="Cytochrome c" evidence="14">
    <location>
        <begin position="618"/>
        <end position="696"/>
    </location>
</feature>
<dbReference type="Proteomes" id="UP000275727">
    <property type="component" value="Chromosome"/>
</dbReference>
<comment type="cofactor">
    <cofactor evidence="11">
        <name>pyrroloquinoline quinone</name>
        <dbReference type="ChEBI" id="CHEBI:58442"/>
    </cofactor>
    <text evidence="11">Binds 1 PQQ group per subunit.</text>
</comment>
<keyword evidence="4" id="KW-0732">Signal</keyword>
<feature type="binding site" description="covalent" evidence="11">
    <location>
        <position position="631"/>
    </location>
    <ligand>
        <name>heme c</name>
        <dbReference type="ChEBI" id="CHEBI:61717"/>
    </ligand>
</feature>
<dbReference type="Gene3D" id="1.10.760.10">
    <property type="entry name" value="Cytochrome c-like domain"/>
    <property type="match status" value="1"/>
</dbReference>
<sequence>MPVFSGGHFLTRRLEMALGAALLLALAGCGQQGSEREQAKTAPAGQLSDSSDGEDWPAYGRTYGEQHFSPLDAIDVDNVKRLGLAWTLDLGPGNSVTAPIAVGGTVYFANAYSHVHAVDVETGKLLWDHDPKAAEAAGRRLRQGWGSRGLAWWNGKIYTGTQDGRLMALDAKTGKELWSVQTLQEGDYRFISGAPRIFGGKVIIGHGGADASDVRGYVTAYDAETGKQLWRFYTVPGNPADGFENDAMKMAAETWFGEWWKYGGGGTVWNAITYDEALDQIYIGTGNGAPWNHNIRSEGKGDNLFLSSIVALDAKTGAYKWHYQTNPGESWDYNASMDMALADVKVDGKPRQVLVTAPKNGFLYTIDRTSGKLVSAKPYVRVTWATGVDLKTGRPIEAANLRDASKPFEMAPGTFGAHSWLPMAYSPRTNLAYIPAIELSTTFDQRGIETKGWKRAKENILDVGTAASFPLDAEGASALVAIDPVTQEQRWRIPTPGYMNGGVMATGGNLVFQGQIDGSFNAYAADDGKKIWSFDAKSPVIAPPITYRVKGKQYITVLTGMGTAGAYLGPLLERFGINPATQARRVLTFVLDGNAKLPPTERGPVEILDDPEYKPDVASETRGVVLYGQRCGVCHGFRAVGVGAAPDLRASGMPRSAEAFTSVLRDGLLVSGGMPQFDELTEQQRDDIRQYIRMEAHKALKRK</sequence>
<keyword evidence="3 12" id="KW-0479">Metal-binding</keyword>